<dbReference type="Proteomes" id="UP001596297">
    <property type="component" value="Unassembled WGS sequence"/>
</dbReference>
<evidence type="ECO:0000313" key="1">
    <source>
        <dbReference type="EMBL" id="MFC6592321.1"/>
    </source>
</evidence>
<keyword evidence="2" id="KW-1185">Reference proteome</keyword>
<dbReference type="InterPro" id="IPR011991">
    <property type="entry name" value="ArsR-like_HTH"/>
</dbReference>
<dbReference type="SUPFAM" id="SSF46785">
    <property type="entry name" value="Winged helix' DNA-binding domain"/>
    <property type="match status" value="1"/>
</dbReference>
<protein>
    <submittedName>
        <fullName evidence="1">Helix-turn-helix domain-containing protein</fullName>
    </submittedName>
</protein>
<dbReference type="CDD" id="cd00090">
    <property type="entry name" value="HTH_ARSR"/>
    <property type="match status" value="1"/>
</dbReference>
<sequence>MKGSNSSRLVANAQQAVYLLSLKHRPILQALMQGPCSAGELTEAVQQSMNDVYYRLKQLERIGLVKVSEQVNRKGRPIKIYSSVAEIFVVPFRHTREETVYDFLFTHLSPIHDNFLQQVEKRLRENDVDIDSGFEFKVVDGKYLADFTIIEDSINDDIVATWEMVKISRAKADEFARKMLDIIENYKDEEGDNYMVGFYLVRTDTQTVRG</sequence>
<dbReference type="InterPro" id="IPR036388">
    <property type="entry name" value="WH-like_DNA-bd_sf"/>
</dbReference>
<dbReference type="Pfam" id="PF12840">
    <property type="entry name" value="HTH_20"/>
    <property type="match status" value="1"/>
</dbReference>
<gene>
    <name evidence="1" type="ORF">ACFP81_10160</name>
</gene>
<reference evidence="2" key="1">
    <citation type="journal article" date="2019" name="Int. J. Syst. Evol. Microbiol.">
        <title>The Global Catalogue of Microorganisms (GCM) 10K type strain sequencing project: providing services to taxonomists for standard genome sequencing and annotation.</title>
        <authorList>
            <consortium name="The Broad Institute Genomics Platform"/>
            <consortium name="The Broad Institute Genome Sequencing Center for Infectious Disease"/>
            <person name="Wu L."/>
            <person name="Ma J."/>
        </authorList>
    </citation>
    <scope>NUCLEOTIDE SEQUENCE [LARGE SCALE GENOMIC DNA]</scope>
    <source>
        <strain evidence="2">CGMCC 1.15772</strain>
    </source>
</reference>
<dbReference type="Gene3D" id="1.10.10.10">
    <property type="entry name" value="Winged helix-like DNA-binding domain superfamily/Winged helix DNA-binding domain"/>
    <property type="match status" value="1"/>
</dbReference>
<dbReference type="InterPro" id="IPR036390">
    <property type="entry name" value="WH_DNA-bd_sf"/>
</dbReference>
<proteinExistence type="predicted"/>
<dbReference type="EMBL" id="JBHSWD010000001">
    <property type="protein sequence ID" value="MFC6592321.1"/>
    <property type="molecule type" value="Genomic_DNA"/>
</dbReference>
<dbReference type="RefSeq" id="WP_380083341.1">
    <property type="nucleotide sequence ID" value="NZ_JBHSWD010000001.1"/>
</dbReference>
<name>A0ABW1YDA8_9DEIO</name>
<accession>A0ABW1YDA8</accession>
<evidence type="ECO:0000313" key="2">
    <source>
        <dbReference type="Proteomes" id="UP001596297"/>
    </source>
</evidence>
<comment type="caution">
    <text evidence="1">The sequence shown here is derived from an EMBL/GenBank/DDBJ whole genome shotgun (WGS) entry which is preliminary data.</text>
</comment>
<organism evidence="1 2">
    <name type="scientific">Deinococcus lacus</name>
    <dbReference type="NCBI Taxonomy" id="392561"/>
    <lineage>
        <taxon>Bacteria</taxon>
        <taxon>Thermotogati</taxon>
        <taxon>Deinococcota</taxon>
        <taxon>Deinococci</taxon>
        <taxon>Deinococcales</taxon>
        <taxon>Deinococcaceae</taxon>
        <taxon>Deinococcus</taxon>
    </lineage>
</organism>